<dbReference type="InterPro" id="IPR023206">
    <property type="entry name" value="Bifunctional_P450_P450_red"/>
</dbReference>
<comment type="cofactor">
    <cofactor evidence="16">
        <name>FAD</name>
        <dbReference type="ChEBI" id="CHEBI:57692"/>
    </cofactor>
    <cofactor evidence="16">
        <name>FMN</name>
        <dbReference type="ChEBI" id="CHEBI:58210"/>
    </cofactor>
</comment>
<dbReference type="Proteomes" id="UP000034832">
    <property type="component" value="Unassembled WGS sequence"/>
</dbReference>
<dbReference type="GO" id="GO:0019344">
    <property type="term" value="P:cysteine biosynthetic process"/>
    <property type="evidence" value="ECO:0007669"/>
    <property type="project" value="UniProtKB-KW"/>
</dbReference>
<dbReference type="InterPro" id="IPR017938">
    <property type="entry name" value="Riboflavin_synthase-like_b-brl"/>
</dbReference>
<dbReference type="Pfam" id="PF00667">
    <property type="entry name" value="FAD_binding_1"/>
    <property type="match status" value="1"/>
</dbReference>
<evidence type="ECO:0000256" key="16">
    <source>
        <dbReference type="PIRNR" id="PIRNR000209"/>
    </source>
</evidence>
<dbReference type="InterPro" id="IPR039261">
    <property type="entry name" value="FNR_nucleotide-bd"/>
</dbReference>
<dbReference type="SUPFAM" id="SSF63380">
    <property type="entry name" value="Riboflavin synthase domain-like"/>
    <property type="match status" value="1"/>
</dbReference>
<dbReference type="Gene3D" id="1.10.630.10">
    <property type="entry name" value="Cytochrome P450"/>
    <property type="match status" value="1"/>
</dbReference>
<dbReference type="InterPro" id="IPR017972">
    <property type="entry name" value="Cyt_P450_CS"/>
</dbReference>
<dbReference type="GO" id="GO:0020037">
    <property type="term" value="F:heme binding"/>
    <property type="evidence" value="ECO:0007669"/>
    <property type="project" value="UniProtKB-UniRule"/>
</dbReference>
<keyword evidence="21" id="KW-1185">Reference proteome</keyword>
<evidence type="ECO:0000256" key="17">
    <source>
        <dbReference type="PIRSR" id="PIRSR000209-1"/>
    </source>
</evidence>
<dbReference type="CDD" id="cd11068">
    <property type="entry name" value="CYP120A1"/>
    <property type="match status" value="1"/>
</dbReference>
<dbReference type="GO" id="GO:0003958">
    <property type="term" value="F:NADPH-hemoprotein reductase activity"/>
    <property type="evidence" value="ECO:0007669"/>
    <property type="project" value="UniProtKB-UniRule"/>
</dbReference>
<keyword evidence="6 16" id="KW-0479">Metal-binding</keyword>
<dbReference type="PRINTS" id="PR00369">
    <property type="entry name" value="FLAVODOXIN"/>
</dbReference>
<dbReference type="InterPro" id="IPR023173">
    <property type="entry name" value="NADPH_Cyt_P450_Rdtase_alpha"/>
</dbReference>
<dbReference type="PIRSF" id="PIRSF000209">
    <property type="entry name" value="Bifunctional_P450_P450R"/>
    <property type="match status" value="1"/>
</dbReference>
<evidence type="ECO:0000256" key="11">
    <source>
        <dbReference type="ARBA" id="ARBA00023004"/>
    </source>
</evidence>
<comment type="catalytic activity">
    <reaction evidence="16">
        <text>an organic molecule + reduced [NADPH--hemoprotein reductase] + O2 = an alcohol + oxidized [NADPH--hemoprotein reductase] + H2O + H(+)</text>
        <dbReference type="Rhea" id="RHEA:17149"/>
        <dbReference type="Rhea" id="RHEA-COMP:11964"/>
        <dbReference type="Rhea" id="RHEA-COMP:11965"/>
        <dbReference type="ChEBI" id="CHEBI:15377"/>
        <dbReference type="ChEBI" id="CHEBI:15378"/>
        <dbReference type="ChEBI" id="CHEBI:15379"/>
        <dbReference type="ChEBI" id="CHEBI:30879"/>
        <dbReference type="ChEBI" id="CHEBI:57618"/>
        <dbReference type="ChEBI" id="CHEBI:58210"/>
        <dbReference type="ChEBI" id="CHEBI:142491"/>
        <dbReference type="EC" id="1.14.14.1"/>
    </reaction>
</comment>
<comment type="catalytic activity">
    <reaction evidence="14 16">
        <text>2 oxidized [cytochrome P450] + NADPH = 2 reduced [cytochrome P450] + NADP(+) + H(+)</text>
        <dbReference type="Rhea" id="RHEA:24040"/>
        <dbReference type="Rhea" id="RHEA-COMP:14627"/>
        <dbReference type="Rhea" id="RHEA-COMP:14628"/>
        <dbReference type="ChEBI" id="CHEBI:15378"/>
        <dbReference type="ChEBI" id="CHEBI:55376"/>
        <dbReference type="ChEBI" id="CHEBI:57783"/>
        <dbReference type="ChEBI" id="CHEBI:58349"/>
        <dbReference type="ChEBI" id="CHEBI:60344"/>
        <dbReference type="EC" id="1.6.2.4"/>
    </reaction>
</comment>
<evidence type="ECO:0000256" key="12">
    <source>
        <dbReference type="ARBA" id="ARBA00023033"/>
    </source>
</evidence>
<dbReference type="PROSITE" id="PS00086">
    <property type="entry name" value="CYTOCHROME_P450"/>
    <property type="match status" value="1"/>
</dbReference>
<comment type="similarity">
    <text evidence="1 16">In the N-terminal section; belongs to the cytochrome P450 family.</text>
</comment>
<dbReference type="PROSITE" id="PS51384">
    <property type="entry name" value="FAD_FR"/>
    <property type="match status" value="1"/>
</dbReference>
<comment type="cofactor">
    <cofactor evidence="16 17">
        <name>heme</name>
        <dbReference type="ChEBI" id="CHEBI:30413"/>
    </cofactor>
</comment>
<sequence length="1080" mass="119002">MSSQNKLNPIPHPPKKPVVGNMLSLDSTAPVQDLVRKTKELGPIFWLDMMGQPLVIVSGFELVNELSDEKRFDKAVRGALRRVRAIGGDGLFTADTTEPNWNKAHNILLSPFGGRAMQSYHPMMVDIAEQLVKKWERLNADDEIDVVHDMTALTLDTIGLCGFDYRFNSFYREDYHPFVGALVRSLETIMMTRGIPLEGLFMRARRADMAADVAFMNNMVDEIVAERRKNADEAAAKKDMLNAMMTGVDKVTGEQLDDVNIRYQINTFLIAGHETTSGLLSCAIYAMLKHPEVLKKAYEEVDRVLGPDIDAKPTFQQVTQLHYISQILKESLRMWPPAPAYGVSPLKDETIGGKYKLRKGTFVTVLVMALHRDPSVWGPNPDVFDPENFSREAETKRPANAWKPFGNGQRACIGRGFAMHEAALALGMILQRFKLLDHTRYQMHLKETLTIKPDGFKIKVRARSDKDRTIVANRPGAAAVAGSAGAAAPARVRPGHNTPLLILYGSNLGTAEDLAHRVADLAEVNGFATKLAPLDDYVGNLSDQGGVIIFCASYNGAPPDNATQFVKWLSSDLPKDAFKGVRYAVFGCGNSDWLATYQSIPRMIDEQLAAHGATPAVVRGEGDARDDLDGQFEKWFKSVREIAVKEFSIDTGFTREANDEPLYKIEPVAHSAVNTVAVSGGAVPVKLLINDELQNKSGANPSTRSTRHIEVELPENVSYRVGDHLSVIPRNDPVLVDAVARRFGFLPADQVRLHVATGRRAQLPVDNAVSVGRLLTEFVELQQVATRKQIQIMSEHTRCPMTKPKLEALIGDDPASTELYRSEILAKRRSVYSLLEEYPACELPFHTYLEMLSLLSPRYYSISSSPAVAGTSKCSVTVGVVDAPASSGRGTYKGVCSNYLSSRRPGDVVHAIVRETKAGFCLPENPSTPIIMVGPGTGLAPFRGFLQERAAMKAKGKSLGASMLFFGCRHPEQDFLYADELKGFADQGITDLHVAFSRADTPKSYVQDLIAAQKDKVWKLIEAGAIIYVCGDGGKMEPDVKRVLTTIYRERSGADEAAALRWIDSMGTQNRYVLDVWAGS</sequence>
<dbReference type="RefSeq" id="WP_046829389.1">
    <property type="nucleotide sequence ID" value="NZ_LBIA02000001.1"/>
</dbReference>
<evidence type="ECO:0000256" key="8">
    <source>
        <dbReference type="ARBA" id="ARBA00022857"/>
    </source>
</evidence>
<keyword evidence="13" id="KW-0198">Cysteine biosynthesis</keyword>
<evidence type="ECO:0000256" key="2">
    <source>
        <dbReference type="ARBA" id="ARBA00022448"/>
    </source>
</evidence>
<dbReference type="FunFam" id="1.10.630.10:FF:000040">
    <property type="entry name" value="Bifunctional cytochrome P450/NADPH--P450 reductase"/>
    <property type="match status" value="1"/>
</dbReference>
<dbReference type="GO" id="GO:0005506">
    <property type="term" value="F:iron ion binding"/>
    <property type="evidence" value="ECO:0007669"/>
    <property type="project" value="UniProtKB-UniRule"/>
</dbReference>
<dbReference type="STRING" id="211460.YH63_18845"/>
<keyword evidence="13" id="KW-0028">Amino-acid biosynthesis</keyword>
<dbReference type="Gene3D" id="1.20.990.10">
    <property type="entry name" value="NADPH-cytochrome p450 Reductase, Chain A, domain 3"/>
    <property type="match status" value="1"/>
</dbReference>
<dbReference type="InterPro" id="IPR003097">
    <property type="entry name" value="CysJ-like_FAD-binding"/>
</dbReference>
<dbReference type="InterPro" id="IPR008254">
    <property type="entry name" value="Flavodoxin/NO_synth"/>
</dbReference>
<dbReference type="Pfam" id="PF00067">
    <property type="entry name" value="p450"/>
    <property type="match status" value="1"/>
</dbReference>
<keyword evidence="5 16" id="KW-0288">FMN</keyword>
<evidence type="ECO:0000256" key="3">
    <source>
        <dbReference type="ARBA" id="ARBA00022617"/>
    </source>
</evidence>
<dbReference type="AlphaFoldDB" id="A0A4U6BII2"/>
<evidence type="ECO:0000256" key="9">
    <source>
        <dbReference type="ARBA" id="ARBA00022982"/>
    </source>
</evidence>
<protein>
    <recommendedName>
        <fullName evidence="16">Bifunctional cytochrome P450/NADPH--P450 reductase</fullName>
    </recommendedName>
    <domain>
        <recommendedName>
            <fullName evidence="16">Cytochrome P450</fullName>
            <ecNumber evidence="16">1.14.14.1</ecNumber>
        </recommendedName>
    </domain>
    <domain>
        <recommendedName>
            <fullName evidence="16">NADPH--cytochrome P450 reductase</fullName>
            <ecNumber evidence="16">1.6.2.4</ecNumber>
        </recommendedName>
    </domain>
</protein>
<dbReference type="Gene3D" id="3.40.50.360">
    <property type="match status" value="1"/>
</dbReference>
<keyword evidence="12 16" id="KW-0503">Monooxygenase</keyword>
<keyword evidence="11 16" id="KW-0408">Iron</keyword>
<keyword evidence="9 16" id="KW-0249">Electron transport</keyword>
<evidence type="ECO:0000256" key="7">
    <source>
        <dbReference type="ARBA" id="ARBA00022827"/>
    </source>
</evidence>
<dbReference type="SUPFAM" id="SSF52218">
    <property type="entry name" value="Flavoproteins"/>
    <property type="match status" value="1"/>
</dbReference>
<feature type="domain" description="Flavodoxin-like" evidence="18">
    <location>
        <begin position="500"/>
        <end position="640"/>
    </location>
</feature>
<dbReference type="InterPro" id="IPR017927">
    <property type="entry name" value="FAD-bd_FR_type"/>
</dbReference>
<dbReference type="InterPro" id="IPR036396">
    <property type="entry name" value="Cyt_P450_sf"/>
</dbReference>
<gene>
    <name evidence="20" type="ORF">YH63_000005</name>
</gene>
<dbReference type="Pfam" id="PF00258">
    <property type="entry name" value="Flavodoxin_1"/>
    <property type="match status" value="1"/>
</dbReference>
<dbReference type="Pfam" id="PF00175">
    <property type="entry name" value="NAD_binding_1"/>
    <property type="match status" value="1"/>
</dbReference>
<name>A0A4U6BII2_9BRAD</name>
<dbReference type="EMBL" id="LBIA02000001">
    <property type="protein sequence ID" value="TKT69932.1"/>
    <property type="molecule type" value="Genomic_DNA"/>
</dbReference>
<dbReference type="InterPro" id="IPR029039">
    <property type="entry name" value="Flavoprotein-like_sf"/>
</dbReference>
<dbReference type="GO" id="GO:0005829">
    <property type="term" value="C:cytosol"/>
    <property type="evidence" value="ECO:0007669"/>
    <property type="project" value="TreeGrafter"/>
</dbReference>
<organism evidence="20 21">
    <name type="scientific">Afipia massiliensis</name>
    <dbReference type="NCBI Taxonomy" id="211460"/>
    <lineage>
        <taxon>Bacteria</taxon>
        <taxon>Pseudomonadati</taxon>
        <taxon>Pseudomonadota</taxon>
        <taxon>Alphaproteobacteria</taxon>
        <taxon>Hyphomicrobiales</taxon>
        <taxon>Nitrobacteraceae</taxon>
        <taxon>Afipia</taxon>
    </lineage>
</organism>
<dbReference type="PANTHER" id="PTHR19384:SF17">
    <property type="entry name" value="NADPH--CYTOCHROME P450 REDUCTASE"/>
    <property type="match status" value="1"/>
</dbReference>
<keyword evidence="8 16" id="KW-0521">NADP</keyword>
<dbReference type="PROSITE" id="PS50902">
    <property type="entry name" value="FLAVODOXIN_LIKE"/>
    <property type="match status" value="1"/>
</dbReference>
<proteinExistence type="inferred from homology"/>
<comment type="catalytic activity">
    <reaction evidence="15">
        <text>hydrogen sulfide + 3 NADP(+) + 3 H2O = sulfite + 3 NADPH + 4 H(+)</text>
        <dbReference type="Rhea" id="RHEA:13801"/>
        <dbReference type="ChEBI" id="CHEBI:15377"/>
        <dbReference type="ChEBI" id="CHEBI:15378"/>
        <dbReference type="ChEBI" id="CHEBI:17359"/>
        <dbReference type="ChEBI" id="CHEBI:29919"/>
        <dbReference type="ChEBI" id="CHEBI:57783"/>
        <dbReference type="ChEBI" id="CHEBI:58349"/>
        <dbReference type="EC" id="1.8.1.2"/>
    </reaction>
</comment>
<dbReference type="GO" id="GO:0010181">
    <property type="term" value="F:FMN binding"/>
    <property type="evidence" value="ECO:0007669"/>
    <property type="project" value="UniProtKB-UniRule"/>
</dbReference>
<evidence type="ECO:0000256" key="6">
    <source>
        <dbReference type="ARBA" id="ARBA00022723"/>
    </source>
</evidence>
<dbReference type="EC" id="1.14.14.1" evidence="16"/>
<keyword evidence="7 16" id="KW-0274">FAD</keyword>
<evidence type="ECO:0000256" key="15">
    <source>
        <dbReference type="ARBA" id="ARBA00052219"/>
    </source>
</evidence>
<dbReference type="OrthoDB" id="9816402at2"/>
<dbReference type="EC" id="1.6.2.4" evidence="16"/>
<dbReference type="PANTHER" id="PTHR19384">
    <property type="entry name" value="NITRIC OXIDE SYNTHASE-RELATED"/>
    <property type="match status" value="1"/>
</dbReference>
<evidence type="ECO:0000256" key="10">
    <source>
        <dbReference type="ARBA" id="ARBA00023002"/>
    </source>
</evidence>
<dbReference type="CDD" id="cd06206">
    <property type="entry name" value="bifunctional_CYPOR"/>
    <property type="match status" value="1"/>
</dbReference>
<keyword evidence="10 16" id="KW-0560">Oxidoreductase</keyword>
<evidence type="ECO:0000256" key="14">
    <source>
        <dbReference type="ARBA" id="ARBA00049342"/>
    </source>
</evidence>
<evidence type="ECO:0000256" key="5">
    <source>
        <dbReference type="ARBA" id="ARBA00022643"/>
    </source>
</evidence>
<evidence type="ECO:0000259" key="19">
    <source>
        <dbReference type="PROSITE" id="PS51384"/>
    </source>
</evidence>
<dbReference type="InterPro" id="IPR001094">
    <property type="entry name" value="Flavdoxin-like"/>
</dbReference>
<dbReference type="GO" id="GO:0070330">
    <property type="term" value="F:aromatase activity"/>
    <property type="evidence" value="ECO:0007669"/>
    <property type="project" value="UniProtKB-UniRule"/>
</dbReference>
<evidence type="ECO:0000256" key="13">
    <source>
        <dbReference type="ARBA" id="ARBA00023192"/>
    </source>
</evidence>
<dbReference type="InterPro" id="IPR001433">
    <property type="entry name" value="OxRdtase_FAD/NAD-bd"/>
</dbReference>
<comment type="caution">
    <text evidence="20">The sequence shown here is derived from an EMBL/GenBank/DDBJ whole genome shotgun (WGS) entry which is preliminary data.</text>
</comment>
<dbReference type="PRINTS" id="PR00371">
    <property type="entry name" value="FPNCR"/>
</dbReference>
<dbReference type="Gene3D" id="3.40.50.80">
    <property type="entry name" value="Nucleotide-binding domain of ferredoxin-NADP reductase (FNR) module"/>
    <property type="match status" value="1"/>
</dbReference>
<feature type="domain" description="FAD-binding FR-type" evidence="19">
    <location>
        <begin position="680"/>
        <end position="923"/>
    </location>
</feature>
<evidence type="ECO:0000313" key="21">
    <source>
        <dbReference type="Proteomes" id="UP000034832"/>
    </source>
</evidence>
<evidence type="ECO:0000256" key="4">
    <source>
        <dbReference type="ARBA" id="ARBA00022630"/>
    </source>
</evidence>
<evidence type="ECO:0000313" key="20">
    <source>
        <dbReference type="EMBL" id="TKT69932.1"/>
    </source>
</evidence>
<evidence type="ECO:0000259" key="18">
    <source>
        <dbReference type="PROSITE" id="PS50902"/>
    </source>
</evidence>
<evidence type="ECO:0000256" key="1">
    <source>
        <dbReference type="ARBA" id="ARBA00010018"/>
    </source>
</evidence>
<keyword evidence="4 16" id="KW-0285">Flavoprotein</keyword>
<dbReference type="SUPFAM" id="SSF52343">
    <property type="entry name" value="Ferredoxin reductase-like, C-terminal NADP-linked domain"/>
    <property type="match status" value="1"/>
</dbReference>
<feature type="binding site" description="axial binding residue" evidence="17">
    <location>
        <position position="412"/>
    </location>
    <ligand>
        <name>heme</name>
        <dbReference type="ChEBI" id="CHEBI:30413"/>
    </ligand>
    <ligandPart>
        <name>Fe</name>
        <dbReference type="ChEBI" id="CHEBI:18248"/>
    </ligandPart>
</feature>
<dbReference type="InterPro" id="IPR001709">
    <property type="entry name" value="Flavoprot_Pyr_Nucl_cyt_Rdtase"/>
</dbReference>
<dbReference type="GO" id="GO:0004783">
    <property type="term" value="F:sulfite reductase (NADPH) activity"/>
    <property type="evidence" value="ECO:0007669"/>
    <property type="project" value="UniProtKB-EC"/>
</dbReference>
<accession>A0A4U6BII2</accession>
<dbReference type="SUPFAM" id="SSF48264">
    <property type="entry name" value="Cytochrome P450"/>
    <property type="match status" value="1"/>
</dbReference>
<keyword evidence="3 16" id="KW-0349">Heme</keyword>
<dbReference type="Gene3D" id="2.40.30.10">
    <property type="entry name" value="Translation factors"/>
    <property type="match status" value="2"/>
</dbReference>
<reference evidence="20" key="1">
    <citation type="submission" date="2019-04" db="EMBL/GenBank/DDBJ databases">
        <title>Whole genome sequencing of cave bacteria.</title>
        <authorList>
            <person name="Gan H.M."/>
            <person name="Barton H."/>
            <person name="Savka M.A."/>
        </authorList>
    </citation>
    <scope>NUCLEOTIDE SEQUENCE [LARGE SCALE GENOMIC DNA]</scope>
    <source>
        <strain evidence="20">LC387</strain>
    </source>
</reference>
<dbReference type="GO" id="GO:0050660">
    <property type="term" value="F:flavin adenine dinucleotide binding"/>
    <property type="evidence" value="ECO:0007669"/>
    <property type="project" value="TreeGrafter"/>
</dbReference>
<dbReference type="InterPro" id="IPR001128">
    <property type="entry name" value="Cyt_P450"/>
</dbReference>
<keyword evidence="2 16" id="KW-0813">Transport</keyword>
<dbReference type="FunFam" id="3.40.50.80:FF:000001">
    <property type="entry name" value="NADPH--cytochrome P450 reductase 1"/>
    <property type="match status" value="1"/>
</dbReference>